<dbReference type="eggNOG" id="ENOG50334VX">
    <property type="taxonomic scope" value="Bacteria"/>
</dbReference>
<dbReference type="STRING" id="545695.TREAZ_1799"/>
<keyword evidence="2" id="KW-1185">Reference proteome</keyword>
<dbReference type="InterPro" id="IPR015867">
    <property type="entry name" value="N-reg_PII/ATP_PRibTrfase_C"/>
</dbReference>
<dbReference type="HOGENOM" id="CLU_159798_1_0_12"/>
<organism evidence="1 2">
    <name type="scientific">Leadbettera azotonutricia (strain ATCC BAA-888 / DSM 13862 / ZAS-9)</name>
    <name type="common">Treponema azotonutricium</name>
    <dbReference type="NCBI Taxonomy" id="545695"/>
    <lineage>
        <taxon>Bacteria</taxon>
        <taxon>Pseudomonadati</taxon>
        <taxon>Spirochaetota</taxon>
        <taxon>Spirochaetia</taxon>
        <taxon>Spirochaetales</taxon>
        <taxon>Breznakiellaceae</taxon>
        <taxon>Leadbettera</taxon>
    </lineage>
</organism>
<dbReference type="EMBL" id="CP001841">
    <property type="protein sequence ID" value="AEF80911.1"/>
    <property type="molecule type" value="Genomic_DNA"/>
</dbReference>
<evidence type="ECO:0008006" key="3">
    <source>
        <dbReference type="Google" id="ProtNLM"/>
    </source>
</evidence>
<dbReference type="SUPFAM" id="SSF54913">
    <property type="entry name" value="GlnB-like"/>
    <property type="match status" value="1"/>
</dbReference>
<reference evidence="2" key="1">
    <citation type="submission" date="2009-12" db="EMBL/GenBank/DDBJ databases">
        <title>Complete sequence of Treponema azotonutricium strain ZAS-9.</title>
        <authorList>
            <person name="Tetu S.G."/>
            <person name="Matson E."/>
            <person name="Ren Q."/>
            <person name="Seshadri R."/>
            <person name="Elbourne L."/>
            <person name="Hassan K.A."/>
            <person name="Durkin A."/>
            <person name="Radune D."/>
            <person name="Mohamoud Y."/>
            <person name="Shay R."/>
            <person name="Jin S."/>
            <person name="Zhang X."/>
            <person name="Lucey K."/>
            <person name="Ballor N.R."/>
            <person name="Ottesen E."/>
            <person name="Rosenthal R."/>
            <person name="Allen A."/>
            <person name="Leadbetter J.R."/>
            <person name="Paulsen I.T."/>
        </authorList>
    </citation>
    <scope>NUCLEOTIDE SEQUENCE [LARGE SCALE GENOMIC DNA]</scope>
    <source>
        <strain evidence="2">ATCC BAA-888 / DSM 13862 / ZAS-9</strain>
    </source>
</reference>
<evidence type="ECO:0000313" key="2">
    <source>
        <dbReference type="Proteomes" id="UP000009222"/>
    </source>
</evidence>
<proteinExistence type="predicted"/>
<dbReference type="AlphaFoldDB" id="F5YC05"/>
<reference evidence="1 2" key="2">
    <citation type="journal article" date="2011" name="ISME J.">
        <title>RNA-seq reveals cooperative metabolic interactions between two termite-gut spirochete species in co-culture.</title>
        <authorList>
            <person name="Rosenthal A.Z."/>
            <person name="Matson E.G."/>
            <person name="Eldar A."/>
            <person name="Leadbetter J.R."/>
        </authorList>
    </citation>
    <scope>NUCLEOTIDE SEQUENCE [LARGE SCALE GENOMIC DNA]</scope>
    <source>
        <strain evidence="2">ATCC BAA-888 / DSM 13862 / ZAS-9</strain>
    </source>
</reference>
<protein>
    <recommendedName>
        <fullName evidence="3">Transcriptional regulator</fullName>
    </recommendedName>
</protein>
<dbReference type="InterPro" id="IPR011322">
    <property type="entry name" value="N-reg_PII-like_a/b"/>
</dbReference>
<dbReference type="Gene3D" id="3.30.70.120">
    <property type="match status" value="1"/>
</dbReference>
<gene>
    <name evidence="1" type="ordered locus">TREAZ_1799</name>
</gene>
<dbReference type="Proteomes" id="UP000009222">
    <property type="component" value="Chromosome"/>
</dbReference>
<dbReference type="InParanoid" id="F5YC05"/>
<dbReference type="NCBIfam" id="NF045581">
    <property type="entry name" value="PG0541_fam"/>
    <property type="match status" value="1"/>
</dbReference>
<name>F5YC05_LEAAZ</name>
<accession>F5YC05</accession>
<dbReference type="KEGG" id="taz:TREAZ_1799"/>
<sequence length="97" mass="10760">MRIEVVANHSVEENILESLKAEGVAKFYTKYPSVFGVGSTGPRMGDAIWPEENFALVMWCEEDEARGIARAVSRVKEHFPDEGIKVFGLPPEPSPLV</sequence>
<evidence type="ECO:0000313" key="1">
    <source>
        <dbReference type="EMBL" id="AEF80911.1"/>
    </source>
</evidence>